<dbReference type="Pfam" id="PF00891">
    <property type="entry name" value="Methyltransf_2"/>
    <property type="match status" value="1"/>
</dbReference>
<evidence type="ECO:0000259" key="4">
    <source>
        <dbReference type="Pfam" id="PF00891"/>
    </source>
</evidence>
<dbReference type="InterPro" id="IPR001077">
    <property type="entry name" value="COMT_C"/>
</dbReference>
<dbReference type="InterPro" id="IPR036390">
    <property type="entry name" value="WH_DNA-bd_sf"/>
</dbReference>
<dbReference type="Gene3D" id="1.10.10.10">
    <property type="entry name" value="Winged helix-like DNA-binding domain superfamily/Winged helix DNA-binding domain"/>
    <property type="match status" value="1"/>
</dbReference>
<dbReference type="PROSITE" id="PS51683">
    <property type="entry name" value="SAM_OMT_II"/>
    <property type="match status" value="1"/>
</dbReference>
<evidence type="ECO:0000256" key="3">
    <source>
        <dbReference type="ARBA" id="ARBA00022691"/>
    </source>
</evidence>
<dbReference type="SUPFAM" id="SSF53335">
    <property type="entry name" value="S-adenosyl-L-methionine-dependent methyltransferases"/>
    <property type="match status" value="1"/>
</dbReference>
<dbReference type="InterPro" id="IPR029063">
    <property type="entry name" value="SAM-dependent_MTases_sf"/>
</dbReference>
<dbReference type="PANTHER" id="PTHR43712">
    <property type="entry name" value="PUTATIVE (AFU_ORTHOLOGUE AFUA_4G14580)-RELATED"/>
    <property type="match status" value="1"/>
</dbReference>
<reference evidence="5 6" key="1">
    <citation type="submission" date="2024-09" db="EMBL/GenBank/DDBJ databases">
        <title>T2T genomes of carrot and Alternaria dauci and their utility for understanding host-pathogen interaction during carrot leaf blight disease.</title>
        <authorList>
            <person name="Liu W."/>
            <person name="Xu S."/>
            <person name="Ou C."/>
            <person name="Liu X."/>
            <person name="Zhuang F."/>
            <person name="Deng X.W."/>
        </authorList>
    </citation>
    <scope>NUCLEOTIDE SEQUENCE [LARGE SCALE GENOMIC DNA]</scope>
    <source>
        <strain evidence="5 6">A2016</strain>
    </source>
</reference>
<sequence>MASEFSLAETPVGRYFASMAEMGVMRVFVEHGIFDAIPDEGISLEDLTAKLKVDYKLIERFAAFLLSIGVLTSPAPGHVAHSPSSKAFTDPRVAQFYSYLFDFFMGPTTRWTAYFAENGLAEPPRSNRSPGGFALGMPDKTAYEIMAAIPGLATKMNGAMAIDGDIPVTGVYDFSWVATYAAGDGERELIVDVAGGKGQALKDILQETPAIPAARCVLQDQPHVIDEAVAEHKDSAVLGPVKKIGSSIFGEQPTKGALVYYIRRVLNDWSDHEALQILKNVRAACAEDSRVLIAEYLRPEQPSVYTSTVDMFILNIGGKVRSEKAFGTTPGLAKTTMATAASSSPFPFRDLPGEIRNKIYRILLCSFEPPPTTKNTSSFFTEDLAEHHVEANILRTSKETYREAYDVMVKSNRFVKITSSRGLPMRGPLMGRAIRMIAIDKEVVDKFKGYVLSVHIGFKTPRKASTSHDSYNDPHGLREPVAAMILHSDIERFCEALNDGQLHDPSFIDKVRISITMAPVLDSVQGNTLSPTFASLFTKQTQETLFKPLMAKLYGYKSVEIKGHVDSALAVAVRQSLAEDRYSNPALVLAQFAAEKDKYTQMFKDGDTQEACIGWQDAVYELEGLHQSSSWPNLVRRGGDEFASQIAPLYFLMQLNIAHIQIGNMQTFSFGSDILAEGALMGAVRAMKEGFWKSGYKYKPSVQHLAKLRYRYALFMRLEANSQNADRALMYIDAAIRSQPGDAALMEERKNILAWKQSL</sequence>
<keyword evidence="3" id="KW-0949">S-adenosyl-L-methionine</keyword>
<keyword evidence="6" id="KW-1185">Reference proteome</keyword>
<organism evidence="5 6">
    <name type="scientific">Alternaria dauci</name>
    <dbReference type="NCBI Taxonomy" id="48095"/>
    <lineage>
        <taxon>Eukaryota</taxon>
        <taxon>Fungi</taxon>
        <taxon>Dikarya</taxon>
        <taxon>Ascomycota</taxon>
        <taxon>Pezizomycotina</taxon>
        <taxon>Dothideomycetes</taxon>
        <taxon>Pleosporomycetidae</taxon>
        <taxon>Pleosporales</taxon>
        <taxon>Pleosporineae</taxon>
        <taxon>Pleosporaceae</taxon>
        <taxon>Alternaria</taxon>
        <taxon>Alternaria sect. Porri</taxon>
    </lineage>
</organism>
<dbReference type="SUPFAM" id="SSF46785">
    <property type="entry name" value="Winged helix' DNA-binding domain"/>
    <property type="match status" value="1"/>
</dbReference>
<evidence type="ECO:0000313" key="6">
    <source>
        <dbReference type="Proteomes" id="UP001578633"/>
    </source>
</evidence>
<keyword evidence="1" id="KW-0489">Methyltransferase</keyword>
<dbReference type="InterPro" id="IPR036388">
    <property type="entry name" value="WH-like_DNA-bd_sf"/>
</dbReference>
<proteinExistence type="predicted"/>
<dbReference type="GeneID" id="96086029"/>
<evidence type="ECO:0000313" key="5">
    <source>
        <dbReference type="EMBL" id="KAL1795483.1"/>
    </source>
</evidence>
<keyword evidence="2" id="KW-0808">Transferase</keyword>
<name>A0ABR3UG74_9PLEO</name>
<comment type="caution">
    <text evidence="5">The sequence shown here is derived from an EMBL/GenBank/DDBJ whole genome shotgun (WGS) entry which is preliminary data.</text>
</comment>
<dbReference type="InterPro" id="IPR016461">
    <property type="entry name" value="COMT-like"/>
</dbReference>
<dbReference type="Gene3D" id="3.40.50.150">
    <property type="entry name" value="Vaccinia Virus protein VP39"/>
    <property type="match status" value="1"/>
</dbReference>
<dbReference type="RefSeq" id="XP_069306067.1">
    <property type="nucleotide sequence ID" value="XM_069452578.1"/>
</dbReference>
<evidence type="ECO:0000256" key="1">
    <source>
        <dbReference type="ARBA" id="ARBA00022603"/>
    </source>
</evidence>
<gene>
    <name evidence="5" type="ORF">ACET3X_005707</name>
</gene>
<dbReference type="Proteomes" id="UP001578633">
    <property type="component" value="Chromosome 5"/>
</dbReference>
<evidence type="ECO:0000256" key="2">
    <source>
        <dbReference type="ARBA" id="ARBA00022679"/>
    </source>
</evidence>
<dbReference type="EMBL" id="JBHGVX010000005">
    <property type="protein sequence ID" value="KAL1795483.1"/>
    <property type="molecule type" value="Genomic_DNA"/>
</dbReference>
<accession>A0ABR3UG74</accession>
<feature type="domain" description="O-methyltransferase C-terminal" evidence="4">
    <location>
        <begin position="189"/>
        <end position="326"/>
    </location>
</feature>
<protein>
    <recommendedName>
        <fullName evidence="4">O-methyltransferase C-terminal domain-containing protein</fullName>
    </recommendedName>
</protein>
<dbReference type="PANTHER" id="PTHR43712:SF16">
    <property type="entry name" value="O-METHYLTRANSFERASE ELCB"/>
    <property type="match status" value="1"/>
</dbReference>